<accession>A0A426ZBV6</accession>
<comment type="caution">
    <text evidence="2">The sequence shown here is derived from an EMBL/GenBank/DDBJ whole genome shotgun (WGS) entry which is preliminary data.</text>
</comment>
<gene>
    <name evidence="2" type="ORF">B296_00036743</name>
</gene>
<dbReference type="EMBL" id="AMZH03007380">
    <property type="protein sequence ID" value="RRT61444.1"/>
    <property type="molecule type" value="Genomic_DNA"/>
</dbReference>
<dbReference type="Proteomes" id="UP000287651">
    <property type="component" value="Unassembled WGS sequence"/>
</dbReference>
<name>A0A426ZBV6_ENSVE</name>
<sequence>MGIFLDHFSTVMDFLLRGLDVPDSRALGISVARVGGHLVLIGVHVFLGWFPQTMSGVSFHVLLDWSEYLFLLVRVPPNLVIANQSRSTCYLLIVQRQEGSRLLPLLGGVTPVDPRFLWDLELMKSAHDYNLVMGVPLLQRPSVAHSNVIVATSRSNHALLPPLLPSSPFTPALPPSSIVAPSSVAHGPRSLDPHHYHLPHLSSPTLAPPLFLCLLQPHHSSVVAAAIFLLCRRPHQHCPFSSFLRSLTPLPSLLSSCSSIAAHTYVVPFLCSPQPHPPQLSSPPSACRALAPPSPTSAATTQLRCQPRHRIATDAHLPIDLLQ</sequence>
<feature type="region of interest" description="Disordered" evidence="1">
    <location>
        <begin position="282"/>
        <end position="303"/>
    </location>
</feature>
<proteinExistence type="predicted"/>
<dbReference type="AlphaFoldDB" id="A0A426ZBV6"/>
<reference evidence="2 3" key="1">
    <citation type="journal article" date="2014" name="Agronomy (Basel)">
        <title>A Draft Genome Sequence for Ensete ventricosum, the Drought-Tolerant Tree Against Hunger.</title>
        <authorList>
            <person name="Harrison J."/>
            <person name="Moore K.A."/>
            <person name="Paszkiewicz K."/>
            <person name="Jones T."/>
            <person name="Grant M."/>
            <person name="Ambacheew D."/>
            <person name="Muzemil S."/>
            <person name="Studholme D.J."/>
        </authorList>
    </citation>
    <scope>NUCLEOTIDE SEQUENCE [LARGE SCALE GENOMIC DNA]</scope>
</reference>
<evidence type="ECO:0000256" key="1">
    <source>
        <dbReference type="SAM" id="MobiDB-lite"/>
    </source>
</evidence>
<evidence type="ECO:0000313" key="3">
    <source>
        <dbReference type="Proteomes" id="UP000287651"/>
    </source>
</evidence>
<evidence type="ECO:0000313" key="2">
    <source>
        <dbReference type="EMBL" id="RRT61444.1"/>
    </source>
</evidence>
<protein>
    <submittedName>
        <fullName evidence="2">Uncharacterized protein</fullName>
    </submittedName>
</protein>
<organism evidence="2 3">
    <name type="scientific">Ensete ventricosum</name>
    <name type="common">Abyssinian banana</name>
    <name type="synonym">Musa ensete</name>
    <dbReference type="NCBI Taxonomy" id="4639"/>
    <lineage>
        <taxon>Eukaryota</taxon>
        <taxon>Viridiplantae</taxon>
        <taxon>Streptophyta</taxon>
        <taxon>Embryophyta</taxon>
        <taxon>Tracheophyta</taxon>
        <taxon>Spermatophyta</taxon>
        <taxon>Magnoliopsida</taxon>
        <taxon>Liliopsida</taxon>
        <taxon>Zingiberales</taxon>
        <taxon>Musaceae</taxon>
        <taxon>Ensete</taxon>
    </lineage>
</organism>